<sequence>KLKKLFQSRIIEAKDSNGISEYDRLKWTWTFFFGYAFWKRTNFKLEEHFREYDLKNDLSLPSPCWEKDLEHVLGSLIISKWDARRSPWEILVVQNYFTACESSGYDDSVSTEIIVRASHLLMDGRNWGLILRRWFDVQAPFPRFTLKSSGESWYQQFLMWLQLPSDFIEMSMRSRIKNQPGAELPFPPRLVVSIGKAISLKRIHDIKSGFGVSHAAVIQSIVIGALESFLERANIPVPEEMTSAYVVPMPTQHKSVTGNHFLITIIPWRIKSPSLVDRLMDMDGKLNEIRESVAPIGLHCMYWLLSFIPIKLRSVLMAGTFRAVSLTESNFPVLQLISKDSGIVIKDMFFLVSPVPGT</sequence>
<evidence type="ECO:0000313" key="2">
    <source>
        <dbReference type="Proteomes" id="UP000708208"/>
    </source>
</evidence>
<reference evidence="1" key="1">
    <citation type="submission" date="2021-06" db="EMBL/GenBank/DDBJ databases">
        <authorList>
            <person name="Hodson N. C."/>
            <person name="Mongue J. A."/>
            <person name="Jaron S. K."/>
        </authorList>
    </citation>
    <scope>NUCLEOTIDE SEQUENCE</scope>
</reference>
<evidence type="ECO:0000313" key="1">
    <source>
        <dbReference type="EMBL" id="CAG7731020.1"/>
    </source>
</evidence>
<organism evidence="1 2">
    <name type="scientific">Allacma fusca</name>
    <dbReference type="NCBI Taxonomy" id="39272"/>
    <lineage>
        <taxon>Eukaryota</taxon>
        <taxon>Metazoa</taxon>
        <taxon>Ecdysozoa</taxon>
        <taxon>Arthropoda</taxon>
        <taxon>Hexapoda</taxon>
        <taxon>Collembola</taxon>
        <taxon>Symphypleona</taxon>
        <taxon>Sminthuridae</taxon>
        <taxon>Allacma</taxon>
    </lineage>
</organism>
<keyword evidence="2" id="KW-1185">Reference proteome</keyword>
<comment type="caution">
    <text evidence="1">The sequence shown here is derived from an EMBL/GenBank/DDBJ whole genome shotgun (WGS) entry which is preliminary data.</text>
</comment>
<dbReference type="Proteomes" id="UP000708208">
    <property type="component" value="Unassembled WGS sequence"/>
</dbReference>
<dbReference type="EMBL" id="CAJVCH010204643">
    <property type="protein sequence ID" value="CAG7731020.1"/>
    <property type="molecule type" value="Genomic_DNA"/>
</dbReference>
<accession>A0A8J2KRW1</accession>
<proteinExistence type="predicted"/>
<dbReference type="AlphaFoldDB" id="A0A8J2KRW1"/>
<name>A0A8J2KRW1_9HEXA</name>
<feature type="non-terminal residue" evidence="1">
    <location>
        <position position="1"/>
    </location>
</feature>
<gene>
    <name evidence="1" type="ORF">AFUS01_LOCUS19630</name>
</gene>
<protein>
    <recommendedName>
        <fullName evidence="3">O-acyltransferase WSD1 C-terminal domain-containing protein</fullName>
    </recommendedName>
</protein>
<feature type="non-terminal residue" evidence="1">
    <location>
        <position position="358"/>
    </location>
</feature>
<evidence type="ECO:0008006" key="3">
    <source>
        <dbReference type="Google" id="ProtNLM"/>
    </source>
</evidence>